<protein>
    <submittedName>
        <fullName evidence="2">Uncharacterized protein</fullName>
    </submittedName>
</protein>
<name>A0A060A001_ACICK</name>
<dbReference type="KEGG" id="acz:Acaty_c1726"/>
<organism evidence="2 3">
    <name type="scientific">Acidithiobacillus caldus (strain ATCC 51756 / DSM 8584 / KU)</name>
    <dbReference type="NCBI Taxonomy" id="637389"/>
    <lineage>
        <taxon>Bacteria</taxon>
        <taxon>Pseudomonadati</taxon>
        <taxon>Pseudomonadota</taxon>
        <taxon>Acidithiobacillia</taxon>
        <taxon>Acidithiobacillales</taxon>
        <taxon>Acidithiobacillaceae</taxon>
        <taxon>Acidithiobacillus</taxon>
    </lineage>
</organism>
<dbReference type="AlphaFoldDB" id="A0A060A001"/>
<dbReference type="EMBL" id="CP005986">
    <property type="protein sequence ID" value="AIA55586.1"/>
    <property type="molecule type" value="Genomic_DNA"/>
</dbReference>
<dbReference type="RefSeq" id="WP_038471987.1">
    <property type="nucleotide sequence ID" value="NZ_CP005986.1"/>
</dbReference>
<gene>
    <name evidence="2" type="ORF">Acaty_c1726</name>
</gene>
<accession>A0A060A001</accession>
<dbReference type="eggNOG" id="ENOG5033BZ2">
    <property type="taxonomic scope" value="Bacteria"/>
</dbReference>
<proteinExistence type="predicted"/>
<feature type="region of interest" description="Disordered" evidence="1">
    <location>
        <begin position="1"/>
        <end position="36"/>
    </location>
</feature>
<evidence type="ECO:0000313" key="2">
    <source>
        <dbReference type="EMBL" id="AIA55586.1"/>
    </source>
</evidence>
<evidence type="ECO:0000256" key="1">
    <source>
        <dbReference type="SAM" id="MobiDB-lite"/>
    </source>
</evidence>
<dbReference type="SMR" id="A0A060A001"/>
<dbReference type="HOGENOM" id="CLU_137749_0_0_6"/>
<dbReference type="Proteomes" id="UP000005522">
    <property type="component" value="Chromosome"/>
</dbReference>
<reference evidence="2 3" key="1">
    <citation type="journal article" date="2009" name="J. Bacteriol.">
        <title>Draft genome sequence of the extremely acidophilic bacterium Acidithiobacillus caldus ATCC 51756 reveals metabolic versatility in the genus Acidithiobacillus.</title>
        <authorList>
            <person name="Valdes J."/>
            <person name="Quatrini R."/>
            <person name="Hallberg K."/>
            <person name="Dopson M."/>
            <person name="Valenzuela P.D."/>
            <person name="Holmes D.S."/>
        </authorList>
    </citation>
    <scope>NUCLEOTIDE SEQUENCE [LARGE SCALE GENOMIC DNA]</scope>
    <source>
        <strain evidence="3">ATCC 51756 / DSM 8584 / KU</strain>
    </source>
</reference>
<feature type="compositionally biased region" description="Basic and acidic residues" evidence="1">
    <location>
        <begin position="1"/>
        <end position="19"/>
    </location>
</feature>
<evidence type="ECO:0000313" key="3">
    <source>
        <dbReference type="Proteomes" id="UP000005522"/>
    </source>
</evidence>
<sequence length="163" mass="17587">MESAKPDEPEKSGNEKGDSAKSGSGNPMEMGMGMMKKMMGQGGGGPMAMMQKMMNQHGEGAEGGNPMQQMMGSCMAMCSEMLETMQRTTALAAYAQPELYQLFEEWLAAREDEVFHRIEQAGSQDPDALAEMLSLSSASVTVLLARLQNQGKIHLKAESIKAS</sequence>
<feature type="compositionally biased region" description="Low complexity" evidence="1">
    <location>
        <begin position="22"/>
        <end position="36"/>
    </location>
</feature>